<dbReference type="GeneID" id="89685918"/>
<comment type="caution">
    <text evidence="8">The sequence shown here is derived from an EMBL/GenBank/DDBJ whole genome shotgun (WGS) entry which is preliminary data.</text>
</comment>
<keyword evidence="7" id="KW-0812">Transmembrane</keyword>
<keyword evidence="5 7" id="KW-0472">Membrane</keyword>
<dbReference type="InterPro" id="IPR014548">
    <property type="entry name" value="Ac_Trasf"/>
</dbReference>
<evidence type="ECO:0000256" key="2">
    <source>
        <dbReference type="ARBA" id="ARBA00022475"/>
    </source>
</evidence>
<keyword evidence="4" id="KW-0808">Transferase</keyword>
<dbReference type="EMBL" id="JAHDTB010000007">
    <property type="protein sequence ID" value="MBW8287893.1"/>
    <property type="molecule type" value="Genomic_DNA"/>
</dbReference>
<reference evidence="8 9" key="1">
    <citation type="submission" date="2021-05" db="EMBL/GenBank/DDBJ databases">
        <title>Draft Whole Genome Sequencing Of Biosensor Chromobacterium violaceum Strain CV026 Reveals A Regulatory RNA In Chromobacterium violaceum Phenotype Regulatory Network.</title>
        <authorList>
            <person name="Hong K.W."/>
            <person name="Chan K.G."/>
            <person name="Chang C.-Y."/>
        </authorList>
    </citation>
    <scope>NUCLEOTIDE SEQUENCE [LARGE SCALE GENOMIC DNA]</scope>
    <source>
        <strain evidence="8 9">ATCC 31532</strain>
    </source>
</reference>
<feature type="transmembrane region" description="Helical" evidence="7">
    <location>
        <begin position="6"/>
        <end position="25"/>
    </location>
</feature>
<keyword evidence="3" id="KW-0997">Cell inner membrane</keyword>
<evidence type="ECO:0000256" key="4">
    <source>
        <dbReference type="ARBA" id="ARBA00022679"/>
    </source>
</evidence>
<evidence type="ECO:0000256" key="1">
    <source>
        <dbReference type="ARBA" id="ARBA00004533"/>
    </source>
</evidence>
<accession>A0ABS7FF12</accession>
<dbReference type="GO" id="GO:0016746">
    <property type="term" value="F:acyltransferase activity"/>
    <property type="evidence" value="ECO:0007669"/>
    <property type="project" value="UniProtKB-KW"/>
</dbReference>
<dbReference type="PANTHER" id="PTHR30606:SF9">
    <property type="entry name" value="LIPID A BIOSYNTHESIS LAUROYLTRANSFERASE"/>
    <property type="match status" value="1"/>
</dbReference>
<dbReference type="RefSeq" id="WP_043572440.1">
    <property type="nucleotide sequence ID" value="NZ_CP142381.1"/>
</dbReference>
<evidence type="ECO:0000313" key="8">
    <source>
        <dbReference type="EMBL" id="MBW8287893.1"/>
    </source>
</evidence>
<keyword evidence="9" id="KW-1185">Reference proteome</keyword>
<dbReference type="CDD" id="cd07984">
    <property type="entry name" value="LPLAT_LABLAT-like"/>
    <property type="match status" value="1"/>
</dbReference>
<evidence type="ECO:0000256" key="7">
    <source>
        <dbReference type="SAM" id="Phobius"/>
    </source>
</evidence>
<evidence type="ECO:0000256" key="6">
    <source>
        <dbReference type="ARBA" id="ARBA00023315"/>
    </source>
</evidence>
<dbReference type="InterPro" id="IPR004960">
    <property type="entry name" value="LipA_acyltrans"/>
</dbReference>
<keyword evidence="7" id="KW-1133">Transmembrane helix</keyword>
<evidence type="ECO:0000256" key="5">
    <source>
        <dbReference type="ARBA" id="ARBA00023136"/>
    </source>
</evidence>
<protein>
    <submittedName>
        <fullName evidence="8">Acyltransferase</fullName>
    </submittedName>
</protein>
<comment type="subcellular location">
    <subcellularLocation>
        <location evidence="1">Cell inner membrane</location>
    </subcellularLocation>
</comment>
<organism evidence="8 9">
    <name type="scientific">Chromobacterium subtsugae</name>
    <dbReference type="NCBI Taxonomy" id="251747"/>
    <lineage>
        <taxon>Bacteria</taxon>
        <taxon>Pseudomonadati</taxon>
        <taxon>Pseudomonadota</taxon>
        <taxon>Betaproteobacteria</taxon>
        <taxon>Neisseriales</taxon>
        <taxon>Chromobacteriaceae</taxon>
        <taxon>Chromobacterium</taxon>
    </lineage>
</organism>
<evidence type="ECO:0000256" key="3">
    <source>
        <dbReference type="ARBA" id="ARBA00022519"/>
    </source>
</evidence>
<proteinExistence type="predicted"/>
<sequence length="310" mass="34500">MKPARHWAGIGENTFVAGIVLLFWVHRLLGRRLFRLCLLPVVACYWLACAPARAASLQYLRRLERHCGALGRQPGARDTFRHLLRFADTMLDKLLATAGHYPADRVAISGADVIIDGLRQRRGVLIVTAHLGCLELCRALADRSPDVVVNVLVHTRHAQRFNALLDRLNPQQSVRLLEVTEVNAATAVLLEQRIAAGEVVAIAGDRVPVSGDRTVSVPFLGEPAPFPCGPYLLAHLLRCPLYLMACLRQGAGYHLQFVPLAESIRLPRQNREAVIGEYAARFSGELARLLAASPYDWFNFFPFWDQKSKS</sequence>
<gene>
    <name evidence="8" type="ORF">KIF53_09675</name>
</gene>
<dbReference type="Pfam" id="PF03279">
    <property type="entry name" value="Lip_A_acyltrans"/>
    <property type="match status" value="1"/>
</dbReference>
<evidence type="ECO:0000313" key="9">
    <source>
        <dbReference type="Proteomes" id="UP000711178"/>
    </source>
</evidence>
<feature type="transmembrane region" description="Helical" evidence="7">
    <location>
        <begin position="32"/>
        <end position="48"/>
    </location>
</feature>
<keyword evidence="2" id="KW-1003">Cell membrane</keyword>
<dbReference type="Proteomes" id="UP000711178">
    <property type="component" value="Unassembled WGS sequence"/>
</dbReference>
<dbReference type="PIRSF" id="PIRSF028561">
    <property type="entry name" value="Ac_Trasf"/>
    <property type="match status" value="1"/>
</dbReference>
<dbReference type="PANTHER" id="PTHR30606">
    <property type="entry name" value="LIPID A BIOSYNTHESIS LAUROYL ACYLTRANSFERASE"/>
    <property type="match status" value="1"/>
</dbReference>
<name>A0ABS7FF12_9NEIS</name>
<keyword evidence="6 8" id="KW-0012">Acyltransferase</keyword>